<gene>
    <name evidence="2" type="ORF">CIL05_18250</name>
</gene>
<dbReference type="OrthoDB" id="2164794at2"/>
<dbReference type="PROSITE" id="PS50965">
    <property type="entry name" value="NERD"/>
    <property type="match status" value="1"/>
</dbReference>
<reference evidence="2 3" key="1">
    <citation type="submission" date="2017-08" db="EMBL/GenBank/DDBJ databases">
        <title>Virgibacillus indicus sp. nov. and Virgibacillus profoundi sp. nov, two moderately halophilic bacteria isolated from marine sediment by using the Microfluidic Streak Plate.</title>
        <authorList>
            <person name="Xu B."/>
            <person name="Hu B."/>
            <person name="Wang J."/>
            <person name="Zhu Y."/>
            <person name="Huang L."/>
            <person name="Du W."/>
            <person name="Huang Y."/>
        </authorList>
    </citation>
    <scope>NUCLEOTIDE SEQUENCE [LARGE SCALE GENOMIC DNA]</scope>
    <source>
        <strain evidence="2 3">IO3-P3-H5</strain>
    </source>
</reference>
<dbReference type="Pfam" id="PF08378">
    <property type="entry name" value="NERD"/>
    <property type="match status" value="1"/>
</dbReference>
<evidence type="ECO:0000259" key="1">
    <source>
        <dbReference type="PROSITE" id="PS50965"/>
    </source>
</evidence>
<comment type="caution">
    <text evidence="2">The sequence shown here is derived from an EMBL/GenBank/DDBJ whole genome shotgun (WGS) entry which is preliminary data.</text>
</comment>
<dbReference type="EMBL" id="NPOA01000015">
    <property type="protein sequence ID" value="PAV28053.1"/>
    <property type="molecule type" value="Genomic_DNA"/>
</dbReference>
<accession>A0A2A2IAI0</accession>
<evidence type="ECO:0000313" key="3">
    <source>
        <dbReference type="Proteomes" id="UP000218887"/>
    </source>
</evidence>
<name>A0A2A2IAI0_9BACI</name>
<sequence>MKEYKSRKKSAELLILELLNKKKSLSTKDKQHYLNLKKGFEGEKLFDSLTARLEYECIILNDLLLKINNTVFQIDTLIITSHKVYIFEVKNYVGEFYFEGEKFFKIPQYEIINPLHQLSRSESLLRQLFSKHGINLSIEASVIFINSEFTLYQAPLNKPIIPPTKINGYLNQLNTISSKLKRNHKLYAEKLMSLHIEESPYYQLPDYNYNELKKGICCIDCDSFSISVVGVMCVCKECGHREKAASAIKRTVEEFKLLFPEQKITTNIIHEWCQVIDSKKRVRRILKKNYTKIGTNRWIYFE</sequence>
<organism evidence="2 3">
    <name type="scientific">Virgibacillus profundi</name>
    <dbReference type="NCBI Taxonomy" id="2024555"/>
    <lineage>
        <taxon>Bacteria</taxon>
        <taxon>Bacillati</taxon>
        <taxon>Bacillota</taxon>
        <taxon>Bacilli</taxon>
        <taxon>Bacillales</taxon>
        <taxon>Bacillaceae</taxon>
        <taxon>Virgibacillus</taxon>
    </lineage>
</organism>
<dbReference type="InterPro" id="IPR011528">
    <property type="entry name" value="NERD"/>
</dbReference>
<proteinExistence type="predicted"/>
<dbReference type="AlphaFoldDB" id="A0A2A2IAI0"/>
<dbReference type="RefSeq" id="WP_095656981.1">
    <property type="nucleotide sequence ID" value="NZ_NPOA01000015.1"/>
</dbReference>
<feature type="domain" description="NERD" evidence="1">
    <location>
        <begin position="38"/>
        <end position="148"/>
    </location>
</feature>
<keyword evidence="3" id="KW-1185">Reference proteome</keyword>
<protein>
    <submittedName>
        <fullName evidence="2">Nuclease</fullName>
    </submittedName>
</protein>
<evidence type="ECO:0000313" key="2">
    <source>
        <dbReference type="EMBL" id="PAV28053.1"/>
    </source>
</evidence>
<dbReference type="Proteomes" id="UP000218887">
    <property type="component" value="Unassembled WGS sequence"/>
</dbReference>